<feature type="region of interest" description="Disordered" evidence="4">
    <location>
        <begin position="406"/>
        <end position="483"/>
    </location>
</feature>
<dbReference type="OrthoDB" id="574739at2"/>
<gene>
    <name evidence="7" type="ORF">NIES593_04350</name>
</gene>
<dbReference type="GO" id="GO:0005509">
    <property type="term" value="F:calcium ion binding"/>
    <property type="evidence" value="ECO:0007669"/>
    <property type="project" value="InterPro"/>
</dbReference>
<dbReference type="InterPro" id="IPR012334">
    <property type="entry name" value="Pectin_lyas_fold"/>
</dbReference>
<dbReference type="AlphaFoldDB" id="A0A1U7HPW4"/>
<evidence type="ECO:0000256" key="3">
    <source>
        <dbReference type="ARBA" id="ARBA00022729"/>
    </source>
</evidence>
<dbReference type="PANTHER" id="PTHR40088:SF2">
    <property type="entry name" value="SECRETED SUGAR HYDROLASE"/>
    <property type="match status" value="1"/>
</dbReference>
<evidence type="ECO:0000259" key="6">
    <source>
        <dbReference type="Pfam" id="PF13229"/>
    </source>
</evidence>
<dbReference type="STRING" id="1921803.NIES593_04350"/>
<dbReference type="InterPro" id="IPR059226">
    <property type="entry name" value="Choice_anch_Q_dom"/>
</dbReference>
<dbReference type="EMBL" id="MRCB01000003">
    <property type="protein sequence ID" value="OKH25574.1"/>
    <property type="molecule type" value="Genomic_DNA"/>
</dbReference>
<dbReference type="Pfam" id="PF07602">
    <property type="entry name" value="DUF1565"/>
    <property type="match status" value="1"/>
</dbReference>
<dbReference type="InterPro" id="IPR006626">
    <property type="entry name" value="PbH1"/>
</dbReference>
<evidence type="ECO:0000256" key="2">
    <source>
        <dbReference type="ARBA" id="ARBA00022525"/>
    </source>
</evidence>
<dbReference type="InterPro" id="IPR011459">
    <property type="entry name" value="DUF1565"/>
</dbReference>
<dbReference type="Gene3D" id="2.160.20.10">
    <property type="entry name" value="Single-stranded right-handed beta-helix, Pectin lyase-like"/>
    <property type="match status" value="1"/>
</dbReference>
<dbReference type="InterPro" id="IPR018511">
    <property type="entry name" value="Hemolysin-typ_Ca-bd_CS"/>
</dbReference>
<dbReference type="Gene3D" id="2.150.10.10">
    <property type="entry name" value="Serralysin-like metalloprotease, C-terminal"/>
    <property type="match status" value="1"/>
</dbReference>
<dbReference type="PANTHER" id="PTHR40088">
    <property type="entry name" value="PECTATE LYASE (EUROFUNG)"/>
    <property type="match status" value="1"/>
</dbReference>
<evidence type="ECO:0000313" key="7">
    <source>
        <dbReference type="EMBL" id="OKH25574.1"/>
    </source>
</evidence>
<dbReference type="InterPro" id="IPR052052">
    <property type="entry name" value="Polysaccharide_Lyase_9"/>
</dbReference>
<evidence type="ECO:0000259" key="5">
    <source>
        <dbReference type="Pfam" id="PF07602"/>
    </source>
</evidence>
<keyword evidence="8" id="KW-1185">Reference proteome</keyword>
<organism evidence="7 8">
    <name type="scientific">Hydrococcus rivularis NIES-593</name>
    <dbReference type="NCBI Taxonomy" id="1921803"/>
    <lineage>
        <taxon>Bacteria</taxon>
        <taxon>Bacillati</taxon>
        <taxon>Cyanobacteriota</taxon>
        <taxon>Cyanophyceae</taxon>
        <taxon>Pleurocapsales</taxon>
        <taxon>Hydrococcaceae</taxon>
        <taxon>Hydrococcus</taxon>
    </lineage>
</organism>
<protein>
    <submittedName>
        <fullName evidence="7">Uncharacterized protein</fullName>
    </submittedName>
</protein>
<dbReference type="SUPFAM" id="SSF51126">
    <property type="entry name" value="Pectin lyase-like"/>
    <property type="match status" value="1"/>
</dbReference>
<reference evidence="7 8" key="1">
    <citation type="submission" date="2016-11" db="EMBL/GenBank/DDBJ databases">
        <title>Draft Genome Sequences of Nine Cyanobacterial Strains from Diverse Habitats.</title>
        <authorList>
            <person name="Zhu T."/>
            <person name="Hou S."/>
            <person name="Lu X."/>
            <person name="Hess W.R."/>
        </authorList>
    </citation>
    <scope>NUCLEOTIDE SEQUENCE [LARGE SCALE GENOMIC DNA]</scope>
    <source>
        <strain evidence="7 8">NIES-593</strain>
    </source>
</reference>
<dbReference type="PRINTS" id="PR00313">
    <property type="entry name" value="CABNDNGRPT"/>
</dbReference>
<dbReference type="RefSeq" id="WP_073598416.1">
    <property type="nucleotide sequence ID" value="NZ_MRCB01000003.1"/>
</dbReference>
<evidence type="ECO:0000313" key="8">
    <source>
        <dbReference type="Proteomes" id="UP000186868"/>
    </source>
</evidence>
<dbReference type="GO" id="GO:0016837">
    <property type="term" value="F:carbon-oxygen lyase activity, acting on polysaccharides"/>
    <property type="evidence" value="ECO:0007669"/>
    <property type="project" value="TreeGrafter"/>
</dbReference>
<dbReference type="InterPro" id="IPR011049">
    <property type="entry name" value="Serralysin-like_metalloprot_C"/>
</dbReference>
<dbReference type="Pfam" id="PF00353">
    <property type="entry name" value="HemolysinCabind"/>
    <property type="match status" value="1"/>
</dbReference>
<keyword evidence="2" id="KW-0964">Secreted</keyword>
<dbReference type="PROSITE" id="PS00330">
    <property type="entry name" value="HEMOLYSIN_CALCIUM"/>
    <property type="match status" value="3"/>
</dbReference>
<sequence>MTDYYVSTTGSDTNNNSGTIDRPFATLTRAISQVKPGDTIYVRGGVYYPENGIWVGENRSGTEDARITIRAFEGEKPILDGSKLTEGSSLVHLDGQYIDFEGFEVRYAPKNGISVWGGDDIRILNNTVHNTEDTGIFVGYDRSDSRPTDILIDNNTVYRATLKNQDRDFYGGWGQGISGFGNNITITDNRVFNNFGEGIGISGSKNRASGNVVYDNYAVEMYVLNAIDSVIENNLIYNTGNREFWRTQDGGNTWHPSAGIQMGNEFSSTNVLGTNLDRNIVRNNIVIGGSAGFFYGNYEKGGGLRNTQVINNTFYQGTQELLHVDEDEGHVNTTFANNIFHQTNGRTMAYVPSLDGLNFQQNLWYDSSTTVEIASVSTSDPDDLQADPLLVKPGGFKAEDYQLRTGSPAIDAGTSQNAPTNDYLGRARPVNGRHDIGAWEFTGSNPIPASTEASDGTPTTSGTGNDTLRGEAGNDTLIGGSGSDLLKGGAGNDTLIGGSGSDRFYFDINSAFNRAVIGVDRIRDFASKTDKIILDRTTFAELSGTAKEFAAVANDTTAATSAAKIVYSRSTGNLFYNPNSSGNGFGSGGQFAVLSDIPTLTASDFLIQA</sequence>
<evidence type="ECO:0000256" key="4">
    <source>
        <dbReference type="SAM" id="MobiDB-lite"/>
    </source>
</evidence>
<feature type="domain" description="Right handed beta helix" evidence="6">
    <location>
        <begin position="65"/>
        <end position="206"/>
    </location>
</feature>
<keyword evidence="3" id="KW-0732">Signal</keyword>
<feature type="domain" description="DUF1565" evidence="5">
    <location>
        <begin position="10"/>
        <end position="52"/>
    </location>
</feature>
<dbReference type="SMART" id="SM00710">
    <property type="entry name" value="PbH1"/>
    <property type="match status" value="7"/>
</dbReference>
<comment type="caution">
    <text evidence="7">The sequence shown here is derived from an EMBL/GenBank/DDBJ whole genome shotgun (WGS) entry which is preliminary data.</text>
</comment>
<name>A0A1U7HPW4_9CYAN</name>
<feature type="compositionally biased region" description="Polar residues" evidence="4">
    <location>
        <begin position="442"/>
        <end position="466"/>
    </location>
</feature>
<dbReference type="Proteomes" id="UP000186868">
    <property type="component" value="Unassembled WGS sequence"/>
</dbReference>
<dbReference type="SUPFAM" id="SSF51120">
    <property type="entry name" value="beta-Roll"/>
    <property type="match status" value="1"/>
</dbReference>
<dbReference type="Pfam" id="PF13229">
    <property type="entry name" value="Beta_helix"/>
    <property type="match status" value="1"/>
</dbReference>
<dbReference type="GO" id="GO:0005576">
    <property type="term" value="C:extracellular region"/>
    <property type="evidence" value="ECO:0007669"/>
    <property type="project" value="UniProtKB-SubCell"/>
</dbReference>
<proteinExistence type="predicted"/>
<accession>A0A1U7HPW4</accession>
<comment type="subcellular location">
    <subcellularLocation>
        <location evidence="1">Secreted</location>
    </subcellularLocation>
</comment>
<dbReference type="NCBIfam" id="NF041518">
    <property type="entry name" value="choice_anch_Q"/>
    <property type="match status" value="1"/>
</dbReference>
<dbReference type="InterPro" id="IPR001343">
    <property type="entry name" value="Hemolysn_Ca-bd"/>
</dbReference>
<dbReference type="InterPro" id="IPR039448">
    <property type="entry name" value="Beta_helix"/>
</dbReference>
<dbReference type="InterPro" id="IPR011050">
    <property type="entry name" value="Pectin_lyase_fold/virulence"/>
</dbReference>
<evidence type="ECO:0000256" key="1">
    <source>
        <dbReference type="ARBA" id="ARBA00004613"/>
    </source>
</evidence>